<feature type="compositionally biased region" description="Acidic residues" evidence="2">
    <location>
        <begin position="502"/>
        <end position="511"/>
    </location>
</feature>
<evidence type="ECO:0000313" key="3">
    <source>
        <dbReference type="EMBL" id="KAF9691852.1"/>
    </source>
</evidence>
<organism evidence="3 4">
    <name type="scientific">Ascochyta lentis</name>
    <dbReference type="NCBI Taxonomy" id="205686"/>
    <lineage>
        <taxon>Eukaryota</taxon>
        <taxon>Fungi</taxon>
        <taxon>Dikarya</taxon>
        <taxon>Ascomycota</taxon>
        <taxon>Pezizomycotina</taxon>
        <taxon>Dothideomycetes</taxon>
        <taxon>Pleosporomycetidae</taxon>
        <taxon>Pleosporales</taxon>
        <taxon>Pleosporineae</taxon>
        <taxon>Didymellaceae</taxon>
        <taxon>Ascochyta</taxon>
    </lineage>
</organism>
<dbReference type="InterPro" id="IPR015267">
    <property type="entry name" value="PPP4R2"/>
</dbReference>
<name>A0A8H7MG14_9PLEO</name>
<feature type="compositionally biased region" description="Basic and acidic residues" evidence="2">
    <location>
        <begin position="512"/>
        <end position="536"/>
    </location>
</feature>
<feature type="compositionally biased region" description="Basic and acidic residues" evidence="2">
    <location>
        <begin position="93"/>
        <end position="109"/>
    </location>
</feature>
<accession>A0A8H7MG14</accession>
<evidence type="ECO:0000256" key="1">
    <source>
        <dbReference type="ARBA" id="ARBA00009207"/>
    </source>
</evidence>
<dbReference type="GO" id="GO:0019888">
    <property type="term" value="F:protein phosphatase regulator activity"/>
    <property type="evidence" value="ECO:0007669"/>
    <property type="project" value="InterPro"/>
</dbReference>
<feature type="region of interest" description="Disordered" evidence="2">
    <location>
        <begin position="169"/>
        <end position="213"/>
    </location>
</feature>
<reference evidence="3" key="2">
    <citation type="submission" date="2020-09" db="EMBL/GenBank/DDBJ databases">
        <title>Reference genome assembly for Australian Ascochyta lentis isolate Al4.</title>
        <authorList>
            <person name="Lee R.C."/>
            <person name="Farfan-Caceres L.M."/>
            <person name="Debler J.W."/>
            <person name="Williams A.H."/>
            <person name="Henares B.M."/>
        </authorList>
    </citation>
    <scope>NUCLEOTIDE SEQUENCE</scope>
    <source>
        <strain evidence="3">Al4</strain>
    </source>
</reference>
<sequence>MRGSQRPAASGQQPATSDQEHLAAADMRTAAPLHRCTPHTAPPHTAQPHSLSWAGALVARFVHCGLGGAAHSHLITVIPASRHQGASAHTHHRDRDRDRDHDRDHDRELPAPADMASDILRKAADDGSLDSAAWPDTLQYILARLDEIIDEFPKPPTDANAAALNADAHADTAPKQDATADPSSHDAATDKENAPPATPPRPPPVPVFNAPESSAIPPATTTFYSSIRNTLAKNFAKHPPHTIQRLAELILEPKRRYKYLSPYLRALDRVVSVSSPLTIFPLPQAVLPSAGGLLNGTTSIPNPQAATLGSDESLGGALLTPIPWLHSRGQNELISESTEMVDGPNGAGRIETVTVGMLSGQTTRQETAASSVSQIASSHPDGETLPSTGPVTQGELLRQEQQAGIVLNNPHSMTTSPTRTTFGETEGGGTVVETVEAEEEAPHARGPEIIGMEDTGPQKQGASLDIEGAIGRPSLERTSKSPSPARAPDGQAKDEKMQDAEEKNEDDEAAEEQIKGEVAGQEKESEVKDVEMESES</sequence>
<dbReference type="AlphaFoldDB" id="A0A8H7MG14"/>
<dbReference type="GO" id="GO:0030289">
    <property type="term" value="C:protein phosphatase 4 complex"/>
    <property type="evidence" value="ECO:0007669"/>
    <property type="project" value="InterPro"/>
</dbReference>
<feature type="region of interest" description="Disordered" evidence="2">
    <location>
        <begin position="81"/>
        <end position="117"/>
    </location>
</feature>
<feature type="compositionally biased region" description="Pro residues" evidence="2">
    <location>
        <begin position="196"/>
        <end position="206"/>
    </location>
</feature>
<evidence type="ECO:0000256" key="2">
    <source>
        <dbReference type="SAM" id="MobiDB-lite"/>
    </source>
</evidence>
<dbReference type="Proteomes" id="UP000651452">
    <property type="component" value="Unassembled WGS sequence"/>
</dbReference>
<feature type="compositionally biased region" description="Basic and acidic residues" evidence="2">
    <location>
        <begin position="183"/>
        <end position="193"/>
    </location>
</feature>
<dbReference type="EMBL" id="RZGK01000019">
    <property type="protein sequence ID" value="KAF9691852.1"/>
    <property type="molecule type" value="Genomic_DNA"/>
</dbReference>
<reference evidence="3" key="1">
    <citation type="submission" date="2018-12" db="EMBL/GenBank/DDBJ databases">
        <authorList>
            <person name="Syme R.A."/>
            <person name="Farfan-Caceres L."/>
            <person name="Lichtenzveig J."/>
        </authorList>
    </citation>
    <scope>NUCLEOTIDE SEQUENCE</scope>
    <source>
        <strain evidence="3">Al4</strain>
    </source>
</reference>
<gene>
    <name evidence="3" type="ORF">EKO04_009946</name>
</gene>
<evidence type="ECO:0000313" key="4">
    <source>
        <dbReference type="Proteomes" id="UP000651452"/>
    </source>
</evidence>
<comment type="similarity">
    <text evidence="1">Belongs to the PPP4R2 family.</text>
</comment>
<proteinExistence type="inferred from homology"/>
<dbReference type="GO" id="GO:0005737">
    <property type="term" value="C:cytoplasm"/>
    <property type="evidence" value="ECO:0007669"/>
    <property type="project" value="TreeGrafter"/>
</dbReference>
<feature type="compositionally biased region" description="Basic and acidic residues" evidence="2">
    <location>
        <begin position="491"/>
        <end position="501"/>
    </location>
</feature>
<dbReference type="OrthoDB" id="341898at2759"/>
<comment type="caution">
    <text evidence="3">The sequence shown here is derived from an EMBL/GenBank/DDBJ whole genome shotgun (WGS) entry which is preliminary data.</text>
</comment>
<keyword evidence="4" id="KW-1185">Reference proteome</keyword>
<feature type="region of interest" description="Disordered" evidence="2">
    <location>
        <begin position="435"/>
        <end position="536"/>
    </location>
</feature>
<dbReference type="PANTHER" id="PTHR16487:SF0">
    <property type="entry name" value="PROTEIN PHOSPHATASE 4 REGULATORY SUBUNIT 2-RELATED"/>
    <property type="match status" value="1"/>
</dbReference>
<dbReference type="Pfam" id="PF09184">
    <property type="entry name" value="PPP4R2"/>
    <property type="match status" value="1"/>
</dbReference>
<dbReference type="PANTHER" id="PTHR16487">
    <property type="entry name" value="PPP4R2-RELATED PROTEIN"/>
    <property type="match status" value="1"/>
</dbReference>
<feature type="region of interest" description="Disordered" evidence="2">
    <location>
        <begin position="1"/>
        <end position="22"/>
    </location>
</feature>
<protein>
    <submittedName>
        <fullName evidence="3">Uncharacterized protein</fullName>
    </submittedName>
</protein>
<dbReference type="GO" id="GO:0005634">
    <property type="term" value="C:nucleus"/>
    <property type="evidence" value="ECO:0007669"/>
    <property type="project" value="TreeGrafter"/>
</dbReference>